<dbReference type="PROSITE" id="PS00136">
    <property type="entry name" value="SUBTILASE_ASP"/>
    <property type="match status" value="1"/>
</dbReference>
<keyword evidence="8 12" id="KW-1133">Transmembrane helix</keyword>
<evidence type="ECO:0000256" key="5">
    <source>
        <dbReference type="ARBA" id="ARBA00022692"/>
    </source>
</evidence>
<feature type="region of interest" description="Disordered" evidence="11">
    <location>
        <begin position="338"/>
        <end position="358"/>
    </location>
</feature>
<accession>A0A1H7RE75</accession>
<dbReference type="RefSeq" id="WP_042450255.1">
    <property type="nucleotide sequence ID" value="NZ_BBPN01000018.1"/>
</dbReference>
<dbReference type="Proteomes" id="UP000183015">
    <property type="component" value="Unassembled WGS sequence"/>
</dbReference>
<dbReference type="PANTHER" id="PTHR43806:SF11">
    <property type="entry name" value="CEREVISIN-RELATED"/>
    <property type="match status" value="1"/>
</dbReference>
<evidence type="ECO:0000256" key="13">
    <source>
        <dbReference type="SAM" id="SignalP"/>
    </source>
</evidence>
<feature type="transmembrane region" description="Helical" evidence="12">
    <location>
        <begin position="368"/>
        <end position="389"/>
    </location>
</feature>
<sequence>MARGWVVALAAAGALTLGLGTAAQPASADSVRAGEWWLAPMHATQMWQQTRGVGITVAVVDSGVQADHPDLIGQVLPGKNFSNLPGGAQTDTDGHGTRMASLISGTGNSDNGQGAIGLAPGVKILPLRIWKSGSNEADASAMYSVQLATAVRYAADSEAQIINLSQGQEEDVASVREAIAYAESKGKLVVAAVGNSGNTGNPVNYPAAYPGVLGVAAVNESIKPTAESEYGSQVALAAPGDNMADACPSSTGYCTSHGTSDSTALVSASAALVWSLHRDWTADQVIRVLINTADGQGKWDPHFGWGVVRPRIALTDAGDPGPADVNPLLAASASGSASPVASQSAHDSTASPAPVAATQNAKDSGNGLLYAGLGGVALLAVITGIVLALRRRTSGGI</sequence>
<dbReference type="GO" id="GO:0004252">
    <property type="term" value="F:serine-type endopeptidase activity"/>
    <property type="evidence" value="ECO:0007669"/>
    <property type="project" value="UniProtKB-UniRule"/>
</dbReference>
<feature type="chain" id="PRO_5010252998" evidence="13">
    <location>
        <begin position="29"/>
        <end position="397"/>
    </location>
</feature>
<dbReference type="Pfam" id="PF00082">
    <property type="entry name" value="Peptidase_S8"/>
    <property type="match status" value="1"/>
</dbReference>
<keyword evidence="6 10" id="KW-0378">Hydrolase</keyword>
<proteinExistence type="inferred from homology"/>
<evidence type="ECO:0000256" key="6">
    <source>
        <dbReference type="ARBA" id="ARBA00022801"/>
    </source>
</evidence>
<dbReference type="OrthoDB" id="9798386at2"/>
<evidence type="ECO:0000256" key="11">
    <source>
        <dbReference type="SAM" id="MobiDB-lite"/>
    </source>
</evidence>
<keyword evidence="5 12" id="KW-0812">Transmembrane</keyword>
<evidence type="ECO:0000256" key="10">
    <source>
        <dbReference type="PROSITE-ProRule" id="PRU01240"/>
    </source>
</evidence>
<evidence type="ECO:0000256" key="9">
    <source>
        <dbReference type="ARBA" id="ARBA00023136"/>
    </source>
</evidence>
<comment type="similarity">
    <text evidence="2 10">Belongs to the peptidase S8 family.</text>
</comment>
<dbReference type="PANTHER" id="PTHR43806">
    <property type="entry name" value="PEPTIDASE S8"/>
    <property type="match status" value="1"/>
</dbReference>
<evidence type="ECO:0000256" key="1">
    <source>
        <dbReference type="ARBA" id="ARBA00004162"/>
    </source>
</evidence>
<gene>
    <name evidence="15" type="ORF">SAMN05414137_11087</name>
</gene>
<protein>
    <submittedName>
        <fullName evidence="15">Type VII secretion-associated serine protease mycosin</fullName>
    </submittedName>
</protein>
<reference evidence="16" key="1">
    <citation type="submission" date="2016-10" db="EMBL/GenBank/DDBJ databases">
        <authorList>
            <person name="Varghese N."/>
        </authorList>
    </citation>
    <scope>NUCLEOTIDE SEQUENCE [LARGE SCALE GENOMIC DNA]</scope>
    <source>
        <strain evidence="16">DSM 45096 / BCRC 16803 / CGMCC 4.1857 / CIP 109030 / JCM 12277 / KCTC 19219 / NBRC 100920 / 33214</strain>
    </source>
</reference>
<name>A0A1H7RE75_STRJI</name>
<evidence type="ECO:0000313" key="15">
    <source>
        <dbReference type="EMBL" id="SEL58620.1"/>
    </source>
</evidence>
<dbReference type="AlphaFoldDB" id="A0A1H7RE75"/>
<dbReference type="NCBIfam" id="TIGR03921">
    <property type="entry name" value="T7SS_mycosin"/>
    <property type="match status" value="1"/>
</dbReference>
<dbReference type="Gene3D" id="3.40.50.200">
    <property type="entry name" value="Peptidase S8/S53 domain"/>
    <property type="match status" value="1"/>
</dbReference>
<dbReference type="PROSITE" id="PS51892">
    <property type="entry name" value="SUBTILASE"/>
    <property type="match status" value="1"/>
</dbReference>
<feature type="domain" description="Peptidase S8/S53" evidence="14">
    <location>
        <begin position="53"/>
        <end position="306"/>
    </location>
</feature>
<feature type="active site" description="Charge relay system" evidence="10">
    <location>
        <position position="61"/>
    </location>
</feature>
<feature type="active site" description="Charge relay system" evidence="10">
    <location>
        <position position="260"/>
    </location>
</feature>
<dbReference type="SUPFAM" id="SSF52743">
    <property type="entry name" value="Subtilisin-like"/>
    <property type="match status" value="1"/>
</dbReference>
<evidence type="ECO:0000256" key="3">
    <source>
        <dbReference type="ARBA" id="ARBA00022475"/>
    </source>
</evidence>
<evidence type="ECO:0000256" key="12">
    <source>
        <dbReference type="SAM" id="Phobius"/>
    </source>
</evidence>
<evidence type="ECO:0000256" key="2">
    <source>
        <dbReference type="ARBA" id="ARBA00011073"/>
    </source>
</evidence>
<keyword evidence="3" id="KW-1003">Cell membrane</keyword>
<dbReference type="GO" id="GO:0006508">
    <property type="term" value="P:proteolysis"/>
    <property type="evidence" value="ECO:0007669"/>
    <property type="project" value="UniProtKB-KW"/>
</dbReference>
<keyword evidence="7 10" id="KW-0720">Serine protease</keyword>
<dbReference type="STRING" id="235985.SAMN05414137_11087"/>
<keyword evidence="13" id="KW-0732">Signal</keyword>
<evidence type="ECO:0000256" key="8">
    <source>
        <dbReference type="ARBA" id="ARBA00022989"/>
    </source>
</evidence>
<dbReference type="InterPro" id="IPR000209">
    <property type="entry name" value="Peptidase_S8/S53_dom"/>
</dbReference>
<comment type="subcellular location">
    <subcellularLocation>
        <location evidence="1">Cell membrane</location>
        <topology evidence="1">Single-pass membrane protein</topology>
    </subcellularLocation>
</comment>
<evidence type="ECO:0000256" key="7">
    <source>
        <dbReference type="ARBA" id="ARBA00022825"/>
    </source>
</evidence>
<dbReference type="PRINTS" id="PR00723">
    <property type="entry name" value="SUBTILISIN"/>
</dbReference>
<dbReference type="InterPro" id="IPR050131">
    <property type="entry name" value="Peptidase_S8_subtilisin-like"/>
</dbReference>
<keyword evidence="4 10" id="KW-0645">Protease</keyword>
<dbReference type="InterPro" id="IPR015500">
    <property type="entry name" value="Peptidase_S8_subtilisin-rel"/>
</dbReference>
<dbReference type="InterPro" id="IPR023827">
    <property type="entry name" value="Peptidase_S8_Asp-AS"/>
</dbReference>
<organism evidence="15 16">
    <name type="scientific">Streptacidiphilus jiangxiensis</name>
    <dbReference type="NCBI Taxonomy" id="235985"/>
    <lineage>
        <taxon>Bacteria</taxon>
        <taxon>Bacillati</taxon>
        <taxon>Actinomycetota</taxon>
        <taxon>Actinomycetes</taxon>
        <taxon>Kitasatosporales</taxon>
        <taxon>Streptomycetaceae</taxon>
        <taxon>Streptacidiphilus</taxon>
    </lineage>
</organism>
<evidence type="ECO:0000256" key="4">
    <source>
        <dbReference type="ARBA" id="ARBA00022670"/>
    </source>
</evidence>
<dbReference type="EMBL" id="FOAZ01000010">
    <property type="protein sequence ID" value="SEL58620.1"/>
    <property type="molecule type" value="Genomic_DNA"/>
</dbReference>
<dbReference type="eggNOG" id="COG1404">
    <property type="taxonomic scope" value="Bacteria"/>
</dbReference>
<dbReference type="InterPro" id="IPR023834">
    <property type="entry name" value="T7SS_pept_S8A_mycosin"/>
</dbReference>
<evidence type="ECO:0000259" key="14">
    <source>
        <dbReference type="Pfam" id="PF00082"/>
    </source>
</evidence>
<keyword evidence="9 12" id="KW-0472">Membrane</keyword>
<feature type="compositionally biased region" description="Polar residues" evidence="11">
    <location>
        <begin position="346"/>
        <end position="358"/>
    </location>
</feature>
<dbReference type="InterPro" id="IPR036852">
    <property type="entry name" value="Peptidase_S8/S53_dom_sf"/>
</dbReference>
<feature type="signal peptide" evidence="13">
    <location>
        <begin position="1"/>
        <end position="28"/>
    </location>
</feature>
<dbReference type="GO" id="GO:0005886">
    <property type="term" value="C:plasma membrane"/>
    <property type="evidence" value="ECO:0007669"/>
    <property type="project" value="UniProtKB-SubCell"/>
</dbReference>
<feature type="active site" description="Charge relay system" evidence="10">
    <location>
        <position position="95"/>
    </location>
</feature>
<keyword evidence="16" id="KW-1185">Reference proteome</keyword>
<evidence type="ECO:0000313" key="16">
    <source>
        <dbReference type="Proteomes" id="UP000183015"/>
    </source>
</evidence>